<dbReference type="AlphaFoldDB" id="A0A2Z2L8D3"/>
<dbReference type="PANTHER" id="PTHR43091:SF1">
    <property type="entry name" value="BETA-KETOACYL-[ACYL-CARRIER-PROTEIN] SYNTHASE III, CHLOROPLASTIC"/>
    <property type="match status" value="1"/>
</dbReference>
<sequence length="323" mass="33959">MRRSVFCGVGAFLPAKVITNDDLSLVVDTTDEWVFRRTGIKRRHVVEESDTVSGMATKAAEIALEDAGISADEVDLIIVATATPDKTMPSCATMVQGNLCCKNAAAFDVNAACSGFLYALSVVDSMIKAGRANVALVIGSEAMSKVVDWTDRSTCVLFGDGAGACVFKGQDEQTAGSDAGVMSTLLCSDGSLGDVLYTNGGVASTGKAGYICMKGTVLFEHAVVRLSSAIAALLESSSLDVDSIDWFIPHQANVRIIDLVINRLKLSRDRVILSIDEHANTSSASIPLAMYEAKRAGKVKKGDLILLAAIGAGITWGASLIRL</sequence>
<dbReference type="InterPro" id="IPR013751">
    <property type="entry name" value="ACP_syn_III_N"/>
</dbReference>
<comment type="function">
    <text evidence="12">Catalyzes the condensation reaction of fatty acid synthesis by the addition to an acyl acceptor of two carbons from malonyl-ACP. Catalyzes the first condensation reaction which initiates fatty acid synthesis and may therefore play a role in governing the total rate of fatty acid production. Possesses both acetoacetyl-ACP synthase and acetyl transacylase activities. Its substrate specificity determines the biosynthesis of branched-chain and/or straight-chain of fatty acids.</text>
</comment>
<organism evidence="15 16">
    <name type="scientific">Anaplasma ovis str. Haibei</name>
    <dbReference type="NCBI Taxonomy" id="1248439"/>
    <lineage>
        <taxon>Bacteria</taxon>
        <taxon>Pseudomonadati</taxon>
        <taxon>Pseudomonadota</taxon>
        <taxon>Alphaproteobacteria</taxon>
        <taxon>Rickettsiales</taxon>
        <taxon>Anaplasmataceae</taxon>
        <taxon>Anaplasma</taxon>
    </lineage>
</organism>
<dbReference type="KEGG" id="aoh:AOV_03135"/>
<dbReference type="GO" id="GO:0004315">
    <property type="term" value="F:3-oxoacyl-[acyl-carrier-protein] synthase activity"/>
    <property type="evidence" value="ECO:0007669"/>
    <property type="project" value="InterPro"/>
</dbReference>
<dbReference type="Pfam" id="PF08545">
    <property type="entry name" value="ACP_syn_III"/>
    <property type="match status" value="1"/>
</dbReference>
<feature type="active site" evidence="12">
    <location>
        <position position="250"/>
    </location>
</feature>
<feature type="region of interest" description="ACP-binding" evidence="12">
    <location>
        <begin position="251"/>
        <end position="255"/>
    </location>
</feature>
<evidence type="ECO:0000256" key="1">
    <source>
        <dbReference type="ARBA" id="ARBA00005194"/>
    </source>
</evidence>
<dbReference type="GO" id="GO:0006633">
    <property type="term" value="P:fatty acid biosynthetic process"/>
    <property type="evidence" value="ECO:0007669"/>
    <property type="project" value="UniProtKB-UniRule"/>
</dbReference>
<comment type="subcellular location">
    <subcellularLocation>
        <location evidence="12">Cytoplasm</location>
    </subcellularLocation>
</comment>
<evidence type="ECO:0000256" key="12">
    <source>
        <dbReference type="HAMAP-Rule" id="MF_01815"/>
    </source>
</evidence>
<comment type="subunit">
    <text evidence="12">Homodimer.</text>
</comment>
<dbReference type="EMBL" id="CP015994">
    <property type="protein sequence ID" value="ASI47807.1"/>
    <property type="molecule type" value="Genomic_DNA"/>
</dbReference>
<evidence type="ECO:0000256" key="4">
    <source>
        <dbReference type="ARBA" id="ARBA00022516"/>
    </source>
</evidence>
<feature type="domain" description="Beta-ketoacyl-[acyl-carrier-protein] synthase III N-terminal" evidence="14">
    <location>
        <begin position="107"/>
        <end position="189"/>
    </location>
</feature>
<accession>A0A2Z2L8D3</accession>
<evidence type="ECO:0000256" key="2">
    <source>
        <dbReference type="ARBA" id="ARBA00008642"/>
    </source>
</evidence>
<dbReference type="InterPro" id="IPR004655">
    <property type="entry name" value="FabH"/>
</dbReference>
<reference evidence="15 16" key="2">
    <citation type="journal article" date="2019" name="BMC Genomics">
        <title>The Anaplasma ovis genome reveals a high proportion of pseudogenes.</title>
        <authorList>
            <person name="Liu Z."/>
            <person name="Peasley A.M."/>
            <person name="Yang J."/>
            <person name="Li Y."/>
            <person name="Guan G."/>
            <person name="Luo J."/>
            <person name="Yin H."/>
            <person name="Brayton K.A."/>
        </authorList>
    </citation>
    <scope>NUCLEOTIDE SEQUENCE [LARGE SCALE GENOMIC DNA]</scope>
    <source>
        <strain evidence="15 16">Haibei</strain>
    </source>
</reference>
<evidence type="ECO:0000313" key="16">
    <source>
        <dbReference type="Proteomes" id="UP000259762"/>
    </source>
</evidence>
<evidence type="ECO:0000259" key="13">
    <source>
        <dbReference type="Pfam" id="PF08541"/>
    </source>
</evidence>
<dbReference type="SUPFAM" id="SSF53901">
    <property type="entry name" value="Thiolase-like"/>
    <property type="match status" value="1"/>
</dbReference>
<keyword evidence="9 12" id="KW-0511">Multifunctional enzyme</keyword>
<dbReference type="GO" id="GO:0005737">
    <property type="term" value="C:cytoplasm"/>
    <property type="evidence" value="ECO:0007669"/>
    <property type="project" value="UniProtKB-SubCell"/>
</dbReference>
<dbReference type="Pfam" id="PF08541">
    <property type="entry name" value="ACP_syn_III_C"/>
    <property type="match status" value="1"/>
</dbReference>
<reference evidence="16" key="1">
    <citation type="submission" date="2018-06" db="EMBL/GenBank/DDBJ databases">
        <title>The Anaplasma ovis genome reveals a high proportion of pseudogenes.</title>
        <authorList>
            <person name="Liu Z."/>
            <person name="Peasley A.M."/>
            <person name="Yang J."/>
            <person name="Li Y."/>
            <person name="Guan G."/>
            <person name="Luo J."/>
            <person name="Yin H."/>
            <person name="Brayton K.A."/>
        </authorList>
    </citation>
    <scope>NUCLEOTIDE SEQUENCE [LARGE SCALE GENOMIC DNA]</scope>
    <source>
        <strain evidence="16">Haibei</strain>
    </source>
</reference>
<dbReference type="UniPathway" id="UPA00094"/>
<keyword evidence="10 12" id="KW-0012">Acyltransferase</keyword>
<keyword evidence="7 12" id="KW-0443">Lipid metabolism</keyword>
<comment type="domain">
    <text evidence="12">The last Arg residue of the ACP-binding site is essential for the weak association between ACP/AcpP and FabH.</text>
</comment>
<evidence type="ECO:0000256" key="7">
    <source>
        <dbReference type="ARBA" id="ARBA00023098"/>
    </source>
</evidence>
<evidence type="ECO:0000256" key="3">
    <source>
        <dbReference type="ARBA" id="ARBA00012333"/>
    </source>
</evidence>
<gene>
    <name evidence="12" type="primary">fabH</name>
    <name evidence="15" type="ORF">AOV_03135</name>
</gene>
<feature type="active site" evidence="12">
    <location>
        <position position="113"/>
    </location>
</feature>
<comment type="catalytic activity">
    <reaction evidence="11">
        <text>malonyl-[ACP] + acetyl-CoA + H(+) = 3-oxobutanoyl-[ACP] + CO2 + CoA</text>
        <dbReference type="Rhea" id="RHEA:12080"/>
        <dbReference type="Rhea" id="RHEA-COMP:9623"/>
        <dbReference type="Rhea" id="RHEA-COMP:9625"/>
        <dbReference type="ChEBI" id="CHEBI:15378"/>
        <dbReference type="ChEBI" id="CHEBI:16526"/>
        <dbReference type="ChEBI" id="CHEBI:57287"/>
        <dbReference type="ChEBI" id="CHEBI:57288"/>
        <dbReference type="ChEBI" id="CHEBI:78449"/>
        <dbReference type="ChEBI" id="CHEBI:78450"/>
        <dbReference type="EC" id="2.3.1.180"/>
    </reaction>
    <physiologicalReaction direction="left-to-right" evidence="11">
        <dbReference type="Rhea" id="RHEA:12081"/>
    </physiologicalReaction>
</comment>
<feature type="domain" description="Beta-ketoacyl-[acyl-carrier-protein] synthase III C-terminal" evidence="13">
    <location>
        <begin position="234"/>
        <end position="322"/>
    </location>
</feature>
<dbReference type="EC" id="2.3.1.180" evidence="3 12"/>
<dbReference type="NCBIfam" id="TIGR00747">
    <property type="entry name" value="fabH"/>
    <property type="match status" value="1"/>
</dbReference>
<keyword evidence="8 12" id="KW-0275">Fatty acid biosynthesis</keyword>
<evidence type="ECO:0000256" key="9">
    <source>
        <dbReference type="ARBA" id="ARBA00023268"/>
    </source>
</evidence>
<dbReference type="NCBIfam" id="NF006829">
    <property type="entry name" value="PRK09352.1"/>
    <property type="match status" value="1"/>
</dbReference>
<dbReference type="RefSeq" id="WP_075139101.1">
    <property type="nucleotide sequence ID" value="NZ_CP015994.1"/>
</dbReference>
<evidence type="ECO:0000313" key="15">
    <source>
        <dbReference type="EMBL" id="ASI47807.1"/>
    </source>
</evidence>
<keyword evidence="4 12" id="KW-0444">Lipid biosynthesis</keyword>
<dbReference type="OrthoDB" id="9815506at2"/>
<dbReference type="GO" id="GO:0033818">
    <property type="term" value="F:beta-ketoacyl-acyl-carrier-protein synthase III activity"/>
    <property type="evidence" value="ECO:0007669"/>
    <property type="project" value="UniProtKB-UniRule"/>
</dbReference>
<dbReference type="InterPro" id="IPR013747">
    <property type="entry name" value="ACP_syn_III_C"/>
</dbReference>
<proteinExistence type="inferred from homology"/>
<dbReference type="HAMAP" id="MF_01815">
    <property type="entry name" value="FabH"/>
    <property type="match status" value="1"/>
</dbReference>
<dbReference type="Proteomes" id="UP000259762">
    <property type="component" value="Chromosome"/>
</dbReference>
<keyword evidence="12" id="KW-0963">Cytoplasm</keyword>
<evidence type="ECO:0000259" key="14">
    <source>
        <dbReference type="Pfam" id="PF08545"/>
    </source>
</evidence>
<evidence type="ECO:0000256" key="5">
    <source>
        <dbReference type="ARBA" id="ARBA00022679"/>
    </source>
</evidence>
<keyword evidence="16" id="KW-1185">Reference proteome</keyword>
<name>A0A2Z2L8D3_9RICK</name>
<evidence type="ECO:0000256" key="8">
    <source>
        <dbReference type="ARBA" id="ARBA00023160"/>
    </source>
</evidence>
<keyword evidence="5 12" id="KW-0808">Transferase</keyword>
<evidence type="ECO:0000256" key="10">
    <source>
        <dbReference type="ARBA" id="ARBA00023315"/>
    </source>
</evidence>
<dbReference type="Gene3D" id="3.40.47.10">
    <property type="match status" value="1"/>
</dbReference>
<keyword evidence="6 12" id="KW-0276">Fatty acid metabolism</keyword>
<evidence type="ECO:0000256" key="11">
    <source>
        <dbReference type="ARBA" id="ARBA00051096"/>
    </source>
</evidence>
<evidence type="ECO:0000256" key="6">
    <source>
        <dbReference type="ARBA" id="ARBA00022832"/>
    </source>
</evidence>
<dbReference type="InterPro" id="IPR016039">
    <property type="entry name" value="Thiolase-like"/>
</dbReference>
<comment type="pathway">
    <text evidence="1 12">Lipid metabolism; fatty acid biosynthesis.</text>
</comment>
<dbReference type="CDD" id="cd00830">
    <property type="entry name" value="KAS_III"/>
    <property type="match status" value="1"/>
</dbReference>
<dbReference type="FunFam" id="3.40.47.10:FF:000004">
    <property type="entry name" value="3-oxoacyl-[acyl-carrier-protein] synthase 3"/>
    <property type="match status" value="1"/>
</dbReference>
<feature type="active site" evidence="12">
    <location>
        <position position="280"/>
    </location>
</feature>
<dbReference type="PANTHER" id="PTHR43091">
    <property type="entry name" value="3-OXOACYL-[ACYL-CARRIER-PROTEIN] SYNTHASE"/>
    <property type="match status" value="1"/>
</dbReference>
<comment type="similarity">
    <text evidence="2 12">Belongs to the thiolase-like superfamily. FabH family.</text>
</comment>
<protein>
    <recommendedName>
        <fullName evidence="3 12">Beta-ketoacyl-[acyl-carrier-protein] synthase III</fullName>
        <shortName evidence="12">Beta-ketoacyl-ACP synthase III</shortName>
        <shortName evidence="12">KAS III</shortName>
        <ecNumber evidence="3 12">2.3.1.180</ecNumber>
    </recommendedName>
    <alternativeName>
        <fullName evidence="12">3-oxoacyl-[acyl-carrier-protein] synthase 3</fullName>
    </alternativeName>
    <alternativeName>
        <fullName evidence="12">3-oxoacyl-[acyl-carrier-protein] synthase III</fullName>
    </alternativeName>
</protein>